<evidence type="ECO:0000256" key="6">
    <source>
        <dbReference type="ARBA" id="ARBA00023136"/>
    </source>
</evidence>
<name>A0AAD3XK30_NEPGR</name>
<dbReference type="InterPro" id="IPR036770">
    <property type="entry name" value="Ankyrin_rpt-contain_sf"/>
</dbReference>
<feature type="transmembrane region" description="Helical" evidence="8">
    <location>
        <begin position="431"/>
        <end position="452"/>
    </location>
</feature>
<evidence type="ECO:0000256" key="7">
    <source>
        <dbReference type="PROSITE-ProRule" id="PRU00023"/>
    </source>
</evidence>
<dbReference type="Gene3D" id="1.25.40.20">
    <property type="entry name" value="Ankyrin repeat-containing domain"/>
    <property type="match status" value="2"/>
</dbReference>
<dbReference type="GO" id="GO:0005886">
    <property type="term" value="C:plasma membrane"/>
    <property type="evidence" value="ECO:0007669"/>
    <property type="project" value="TreeGrafter"/>
</dbReference>
<dbReference type="SMART" id="SM00248">
    <property type="entry name" value="ANK"/>
    <property type="match status" value="5"/>
</dbReference>
<feature type="domain" description="PGG" evidence="9">
    <location>
        <begin position="336"/>
        <end position="451"/>
    </location>
</feature>
<organism evidence="10 11">
    <name type="scientific">Nepenthes gracilis</name>
    <name type="common">Slender pitcher plant</name>
    <dbReference type="NCBI Taxonomy" id="150966"/>
    <lineage>
        <taxon>Eukaryota</taxon>
        <taxon>Viridiplantae</taxon>
        <taxon>Streptophyta</taxon>
        <taxon>Embryophyta</taxon>
        <taxon>Tracheophyta</taxon>
        <taxon>Spermatophyta</taxon>
        <taxon>Magnoliopsida</taxon>
        <taxon>eudicotyledons</taxon>
        <taxon>Gunneridae</taxon>
        <taxon>Pentapetalae</taxon>
        <taxon>Caryophyllales</taxon>
        <taxon>Nepenthaceae</taxon>
        <taxon>Nepenthes</taxon>
    </lineage>
</organism>
<evidence type="ECO:0000256" key="4">
    <source>
        <dbReference type="ARBA" id="ARBA00022989"/>
    </source>
</evidence>
<feature type="repeat" description="ANK" evidence="7">
    <location>
        <begin position="107"/>
        <end position="128"/>
    </location>
</feature>
<protein>
    <recommendedName>
        <fullName evidence="9">PGG domain-containing protein</fullName>
    </recommendedName>
</protein>
<dbReference type="Pfam" id="PF13857">
    <property type="entry name" value="Ank_5"/>
    <property type="match status" value="1"/>
</dbReference>
<dbReference type="PANTHER" id="PTHR24186:SF37">
    <property type="entry name" value="PGG DOMAIN-CONTAINING PROTEIN"/>
    <property type="match status" value="1"/>
</dbReference>
<keyword evidence="6 8" id="KW-0472">Membrane</keyword>
<dbReference type="PROSITE" id="PS50297">
    <property type="entry name" value="ANK_REP_REGION"/>
    <property type="match status" value="1"/>
</dbReference>
<reference evidence="10" key="1">
    <citation type="submission" date="2023-05" db="EMBL/GenBank/DDBJ databases">
        <title>Nepenthes gracilis genome sequencing.</title>
        <authorList>
            <person name="Fukushima K."/>
        </authorList>
    </citation>
    <scope>NUCLEOTIDE SEQUENCE</scope>
    <source>
        <strain evidence="10">SING2019-196</strain>
    </source>
</reference>
<dbReference type="PROSITE" id="PS50088">
    <property type="entry name" value="ANK_REPEAT"/>
    <property type="match status" value="1"/>
</dbReference>
<evidence type="ECO:0000259" key="9">
    <source>
        <dbReference type="Pfam" id="PF13962"/>
    </source>
</evidence>
<dbReference type="InterPro" id="IPR002110">
    <property type="entry name" value="Ankyrin_rpt"/>
</dbReference>
<keyword evidence="2 8" id="KW-0812">Transmembrane</keyword>
<dbReference type="Proteomes" id="UP001279734">
    <property type="component" value="Unassembled WGS sequence"/>
</dbReference>
<dbReference type="Pfam" id="PF13962">
    <property type="entry name" value="PGG"/>
    <property type="match status" value="1"/>
</dbReference>
<keyword evidence="11" id="KW-1185">Reference proteome</keyword>
<evidence type="ECO:0000256" key="8">
    <source>
        <dbReference type="SAM" id="Phobius"/>
    </source>
</evidence>
<evidence type="ECO:0000256" key="1">
    <source>
        <dbReference type="ARBA" id="ARBA00004141"/>
    </source>
</evidence>
<comment type="caution">
    <text evidence="10">The sequence shown here is derived from an EMBL/GenBank/DDBJ whole genome shotgun (WGS) entry which is preliminary data.</text>
</comment>
<dbReference type="PANTHER" id="PTHR24186">
    <property type="entry name" value="PROTEIN PHOSPHATASE 1 REGULATORY SUBUNIT"/>
    <property type="match status" value="1"/>
</dbReference>
<gene>
    <name evidence="10" type="ORF">Nepgr_009071</name>
</gene>
<keyword evidence="4 8" id="KW-1133">Transmembrane helix</keyword>
<accession>A0AAD3XK30</accession>
<evidence type="ECO:0000313" key="11">
    <source>
        <dbReference type="Proteomes" id="UP001279734"/>
    </source>
</evidence>
<evidence type="ECO:0000256" key="2">
    <source>
        <dbReference type="ARBA" id="ARBA00022692"/>
    </source>
</evidence>
<dbReference type="AlphaFoldDB" id="A0AAD3XK30"/>
<feature type="transmembrane region" description="Helical" evidence="8">
    <location>
        <begin position="394"/>
        <end position="419"/>
    </location>
</feature>
<keyword evidence="5 7" id="KW-0040">ANK repeat</keyword>
<dbReference type="SUPFAM" id="SSF48403">
    <property type="entry name" value="Ankyrin repeat"/>
    <property type="match status" value="1"/>
</dbReference>
<dbReference type="EMBL" id="BSYO01000007">
    <property type="protein sequence ID" value="GMH07231.1"/>
    <property type="molecule type" value="Genomic_DNA"/>
</dbReference>
<comment type="subcellular location">
    <subcellularLocation>
        <location evidence="1">Membrane</location>
        <topology evidence="1">Multi-pass membrane protein</topology>
    </subcellularLocation>
</comment>
<evidence type="ECO:0000256" key="3">
    <source>
        <dbReference type="ARBA" id="ARBA00022737"/>
    </source>
</evidence>
<proteinExistence type="predicted"/>
<dbReference type="InterPro" id="IPR026961">
    <property type="entry name" value="PGG_dom"/>
</dbReference>
<evidence type="ECO:0000313" key="10">
    <source>
        <dbReference type="EMBL" id="GMH07231.1"/>
    </source>
</evidence>
<keyword evidence="3" id="KW-0677">Repeat</keyword>
<evidence type="ECO:0000256" key="5">
    <source>
        <dbReference type="ARBA" id="ARBA00023043"/>
    </source>
</evidence>
<sequence>MAYLINAFESVCCRVERRRNGAVSVSRERFCFWKPSLRHLPHHRCRFRCYCAIVLLWLTPKPKLKPKQSRVHQTKTSLHIAAMLDHLEFATELLKWKPTLACELDSRKSTPLHLASANGDVEMVKLLLCANPQMCDARDGHGWNPLHVAAMKGWVCVLRELVLVKSEAACIPIDRNGSETILHVCVKHNQLEALKFLLTETLIRNNAEFMNFKDGDGNTILHLAVLDGQLLTIYFLTKIASIDVNAKNVFGLTALDLLEMRTKDASGDCLYIGRLLQHAGAVNSRSNVTPETTGAAANMMSTVAGGSTLREILKEILHEFLSKQEEWHKQQERNGQLESQRNAIMIAASLFAAAAFQAGVNPPGGFWQETVGSNNTSTESHTAGNSILADTNPINYQIIIIANAMSFSASSCICILLTTDLPLKNKLGTSILRMATLIAIGTAALSFIASTLSPGIAFRPSFLIAI</sequence>